<dbReference type="STRING" id="568816.Acin_1383"/>
<dbReference type="RefSeq" id="WP_014128618.1">
    <property type="nucleotide sequence ID" value="NC_016077.1"/>
</dbReference>
<organism evidence="2 3">
    <name type="scientific">Acidaminococcus intestini (strain RyC-MR95)</name>
    <dbReference type="NCBI Taxonomy" id="568816"/>
    <lineage>
        <taxon>Bacteria</taxon>
        <taxon>Bacillati</taxon>
        <taxon>Bacillota</taxon>
        <taxon>Negativicutes</taxon>
        <taxon>Acidaminococcales</taxon>
        <taxon>Acidaminococcaceae</taxon>
        <taxon>Acidaminococcus</taxon>
    </lineage>
</organism>
<proteinExistence type="predicted"/>
<evidence type="ECO:0000313" key="2">
    <source>
        <dbReference type="EMBL" id="AEQ22605.1"/>
    </source>
</evidence>
<dbReference type="Pfam" id="PF06810">
    <property type="entry name" value="Phage_scaffold"/>
    <property type="match status" value="1"/>
</dbReference>
<dbReference type="InterPro" id="IPR009636">
    <property type="entry name" value="SCAF"/>
</dbReference>
<dbReference type="EMBL" id="CP003058">
    <property type="protein sequence ID" value="AEQ22605.1"/>
    <property type="molecule type" value="Genomic_DNA"/>
</dbReference>
<reference evidence="2 3" key="1">
    <citation type="journal article" date="2011" name="J. Bacteriol.">
        <title>Complete genome sequence of Acidaminococcus intestini RYC-MR95, a Gram-negative bacterium from the phylum Firmicutes.</title>
        <authorList>
            <person name="D'Auria G."/>
            <person name="Galan J.C."/>
            <person name="Rodriguez-Alcayna M."/>
            <person name="Moya A."/>
            <person name="Baquero F."/>
            <person name="Latorre A."/>
        </authorList>
    </citation>
    <scope>NUCLEOTIDE SEQUENCE [LARGE SCALE GENOMIC DNA]</scope>
    <source>
        <strain evidence="2 3">RyC-MR95</strain>
    </source>
</reference>
<dbReference type="eggNOG" id="ENOG5032H0P">
    <property type="taxonomic scope" value="Bacteria"/>
</dbReference>
<keyword evidence="1" id="KW-0175">Coiled coil</keyword>
<keyword evidence="3" id="KW-1185">Reference proteome</keyword>
<accession>G4Q9A3</accession>
<dbReference type="InParanoid" id="G4Q9A3"/>
<dbReference type="HOGENOM" id="CLU_112809_0_1_9"/>
<dbReference type="AlphaFoldDB" id="G4Q9A3"/>
<gene>
    <name evidence="2" type="ordered locus">Acin_1383</name>
</gene>
<evidence type="ECO:0000313" key="3">
    <source>
        <dbReference type="Proteomes" id="UP000007093"/>
    </source>
</evidence>
<dbReference type="KEGG" id="ain:Acin_1383"/>
<dbReference type="Proteomes" id="UP000007093">
    <property type="component" value="Chromosome"/>
</dbReference>
<name>G4Q9A3_ACIIR</name>
<protein>
    <submittedName>
        <fullName evidence="2">Phage minor structural protein GP20</fullName>
    </submittedName>
</protein>
<dbReference type="PATRIC" id="fig|568816.4.peg.1339"/>
<evidence type="ECO:0000256" key="1">
    <source>
        <dbReference type="SAM" id="Coils"/>
    </source>
</evidence>
<feature type="coiled-coil region" evidence="1">
    <location>
        <begin position="62"/>
        <end position="92"/>
    </location>
</feature>
<sequence>MNIEELIKNLGIAQEGQAMATDAIKAFLDGSYIPKARFNEINEKNKDLVAQIADRDKQLTTLKKAAGDNESLKAQIEDLQKANKEQREAADARIKTLQLDSAIKLALGESVQDLDIVSSLIKRDALVLGEDGKVSGLKEQVEDLRKTKPFLFKQEGGMPGYYPRGGSGPLMDNPFAKETFNLTKQGQLLKENPEKAREMASAAGVKI</sequence>